<name>A0A1E3Q654_LIPST</name>
<organism evidence="2 3">
    <name type="scientific">Lipomyces starkeyi NRRL Y-11557</name>
    <dbReference type="NCBI Taxonomy" id="675824"/>
    <lineage>
        <taxon>Eukaryota</taxon>
        <taxon>Fungi</taxon>
        <taxon>Dikarya</taxon>
        <taxon>Ascomycota</taxon>
        <taxon>Saccharomycotina</taxon>
        <taxon>Lipomycetes</taxon>
        <taxon>Lipomycetales</taxon>
        <taxon>Lipomycetaceae</taxon>
        <taxon>Lipomyces</taxon>
    </lineage>
</organism>
<proteinExistence type="predicted"/>
<feature type="region of interest" description="Disordered" evidence="1">
    <location>
        <begin position="36"/>
        <end position="76"/>
    </location>
</feature>
<gene>
    <name evidence="2" type="ORF">LIPSTDRAFT_287176</name>
</gene>
<protein>
    <submittedName>
        <fullName evidence="2">Uncharacterized protein</fullName>
    </submittedName>
</protein>
<feature type="region of interest" description="Disordered" evidence="1">
    <location>
        <begin position="305"/>
        <end position="331"/>
    </location>
</feature>
<feature type="compositionally biased region" description="Basic and acidic residues" evidence="1">
    <location>
        <begin position="618"/>
        <end position="627"/>
    </location>
</feature>
<dbReference type="OrthoDB" id="5382102at2759"/>
<reference evidence="2 3" key="1">
    <citation type="journal article" date="2016" name="Proc. Natl. Acad. Sci. U.S.A.">
        <title>Comparative genomics of biotechnologically important yeasts.</title>
        <authorList>
            <person name="Riley R."/>
            <person name="Haridas S."/>
            <person name="Wolfe K.H."/>
            <person name="Lopes M.R."/>
            <person name="Hittinger C.T."/>
            <person name="Goeker M."/>
            <person name="Salamov A.A."/>
            <person name="Wisecaver J.H."/>
            <person name="Long T.M."/>
            <person name="Calvey C.H."/>
            <person name="Aerts A.L."/>
            <person name="Barry K.W."/>
            <person name="Choi C."/>
            <person name="Clum A."/>
            <person name="Coughlan A.Y."/>
            <person name="Deshpande S."/>
            <person name="Douglass A.P."/>
            <person name="Hanson S.J."/>
            <person name="Klenk H.-P."/>
            <person name="LaButti K.M."/>
            <person name="Lapidus A."/>
            <person name="Lindquist E.A."/>
            <person name="Lipzen A.M."/>
            <person name="Meier-Kolthoff J.P."/>
            <person name="Ohm R.A."/>
            <person name="Otillar R.P."/>
            <person name="Pangilinan J.L."/>
            <person name="Peng Y."/>
            <person name="Rokas A."/>
            <person name="Rosa C.A."/>
            <person name="Scheuner C."/>
            <person name="Sibirny A.A."/>
            <person name="Slot J.C."/>
            <person name="Stielow J.B."/>
            <person name="Sun H."/>
            <person name="Kurtzman C.P."/>
            <person name="Blackwell M."/>
            <person name="Grigoriev I.V."/>
            <person name="Jeffries T.W."/>
        </authorList>
    </citation>
    <scope>NUCLEOTIDE SEQUENCE [LARGE SCALE GENOMIC DNA]</scope>
    <source>
        <strain evidence="2 3">NRRL Y-11557</strain>
    </source>
</reference>
<evidence type="ECO:0000313" key="2">
    <source>
        <dbReference type="EMBL" id="ODQ73189.1"/>
    </source>
</evidence>
<dbReference type="AlphaFoldDB" id="A0A1E3Q654"/>
<feature type="region of interest" description="Disordered" evidence="1">
    <location>
        <begin position="455"/>
        <end position="479"/>
    </location>
</feature>
<dbReference type="EMBL" id="KV454294">
    <property type="protein sequence ID" value="ODQ73189.1"/>
    <property type="molecule type" value="Genomic_DNA"/>
</dbReference>
<keyword evidence="3" id="KW-1185">Reference proteome</keyword>
<sequence length="842" mass="92633">MIGIGDRLASPQQADDHPLAFIADWLDYFLERRSEMATPSPSKALSPRASPQVRQYREEVAPGGPSSVDRTSSSKQPGHASVLIEYFEQSTALHSEQKPSFRVQLRTSSPKGPKIMPDRVLTDTSGSRLSFPTNANELSLRDTSPVFHPALHQFDPEDVSSPPLRQVQSITFPTSRPLLVPSSQLSVDSSVSPVLSTACQTSGQENVSSPDTSQSYYNCINRQVDDRSENNISRSTHRSTKFDPDVLDNIISNVIRRLVLPELASIRQSASGAAALASQTASKFLPAADSADVVELNVNQVLPKSELRPVSEQDAREGDVPSSQPSDSPMGLSKLHILLESGLESSVQFHSKENVNDSSNSHFFEPSDEKKESSATILNNDATFVTSRNFIEEQMSIENDTITQDPPNGNALATAAEGLQHNDGHLIPFTSKHLVDDTGSDGDAHYFSSEEYPRPMSVVSQSDVDRRSESTQVPTKNSLSNLTSPIVAYHHGRKYSEFSFESGTEGPLNISSSASLHNYSIKHELPPQTTQCPLSESGGNIMSNDIFGVTRNTKSSPYGDANMDHINSPLGIHYMIEDPQSYAPWLRRVQDLDQIHVRDMIKNESTTAKPSTPIGKRNKIDPSDVRSESPTMIQDSASRVRRSAPDNKSRTDNENNGNPRGARNASPSPKTPSERATVRGARQISRNENGTPTKSRIKNDRKVNNDLPLSNDFANQYMAALVNRLLANDLQRNSRDTEILTGVAKLAGEMRMGLEEIRQTIASENQQSRDDINRTISFEVSKIRGPRPYQSTRKTDSPVGQQQGQKKNLLLKAFGGIKSSSDLQRVENLYVQFSTQSPTLVC</sequence>
<dbReference type="PANTHER" id="PTHR42105">
    <property type="entry name" value="DIM2-ASSOCIATED PROTEIN 1"/>
    <property type="match status" value="1"/>
</dbReference>
<feature type="compositionally biased region" description="Polar residues" evidence="1">
    <location>
        <begin position="628"/>
        <end position="637"/>
    </location>
</feature>
<feature type="compositionally biased region" description="Basic and acidic residues" evidence="1">
    <location>
        <begin position="643"/>
        <end position="653"/>
    </location>
</feature>
<evidence type="ECO:0000313" key="3">
    <source>
        <dbReference type="Proteomes" id="UP000094385"/>
    </source>
</evidence>
<feature type="region of interest" description="Disordered" evidence="1">
    <location>
        <begin position="95"/>
        <end position="133"/>
    </location>
</feature>
<dbReference type="PANTHER" id="PTHR42105:SF1">
    <property type="entry name" value="TRANSALDOLASE"/>
    <property type="match status" value="1"/>
</dbReference>
<dbReference type="Proteomes" id="UP000094385">
    <property type="component" value="Unassembled WGS sequence"/>
</dbReference>
<evidence type="ECO:0000256" key="1">
    <source>
        <dbReference type="SAM" id="MobiDB-lite"/>
    </source>
</evidence>
<feature type="compositionally biased region" description="Polar residues" evidence="1">
    <location>
        <begin position="122"/>
        <end position="133"/>
    </location>
</feature>
<feature type="compositionally biased region" description="Polar residues" evidence="1">
    <location>
        <begin position="684"/>
        <end position="694"/>
    </location>
</feature>
<accession>A0A1E3Q654</accession>
<feature type="region of interest" description="Disordered" evidence="1">
    <location>
        <begin position="600"/>
        <end position="705"/>
    </location>
</feature>
<feature type="region of interest" description="Disordered" evidence="1">
    <location>
        <begin position="353"/>
        <end position="374"/>
    </location>
</feature>
<feature type="compositionally biased region" description="Basic and acidic residues" evidence="1">
    <location>
        <begin position="305"/>
        <end position="319"/>
    </location>
</feature>
<feature type="region of interest" description="Disordered" evidence="1">
    <location>
        <begin position="785"/>
        <end position="804"/>
    </location>
</feature>